<gene>
    <name evidence="3" type="ORF">PV09_06731</name>
</gene>
<evidence type="ECO:0000313" key="4">
    <source>
        <dbReference type="Proteomes" id="UP000053259"/>
    </source>
</evidence>
<feature type="transmembrane region" description="Helical" evidence="2">
    <location>
        <begin position="147"/>
        <end position="166"/>
    </location>
</feature>
<dbReference type="InterPro" id="IPR010640">
    <property type="entry name" value="Low_temperature_requirement_A"/>
</dbReference>
<feature type="transmembrane region" description="Helical" evidence="2">
    <location>
        <begin position="353"/>
        <end position="372"/>
    </location>
</feature>
<organism evidence="3 4">
    <name type="scientific">Verruconis gallopava</name>
    <dbReference type="NCBI Taxonomy" id="253628"/>
    <lineage>
        <taxon>Eukaryota</taxon>
        <taxon>Fungi</taxon>
        <taxon>Dikarya</taxon>
        <taxon>Ascomycota</taxon>
        <taxon>Pezizomycotina</taxon>
        <taxon>Dothideomycetes</taxon>
        <taxon>Pleosporomycetidae</taxon>
        <taxon>Venturiales</taxon>
        <taxon>Sympoventuriaceae</taxon>
        <taxon>Verruconis</taxon>
    </lineage>
</organism>
<feature type="transmembrane region" description="Helical" evidence="2">
    <location>
        <begin position="178"/>
        <end position="198"/>
    </location>
</feature>
<protein>
    <submittedName>
        <fullName evidence="3">Uncharacterized protein</fullName>
    </submittedName>
</protein>
<keyword evidence="4" id="KW-1185">Reference proteome</keyword>
<feature type="region of interest" description="Disordered" evidence="1">
    <location>
        <begin position="607"/>
        <end position="627"/>
    </location>
</feature>
<evidence type="ECO:0000256" key="1">
    <source>
        <dbReference type="SAM" id="MobiDB-lite"/>
    </source>
</evidence>
<feature type="transmembrane region" description="Helical" evidence="2">
    <location>
        <begin position="246"/>
        <end position="269"/>
    </location>
</feature>
<proteinExistence type="predicted"/>
<feature type="transmembrane region" description="Helical" evidence="2">
    <location>
        <begin position="312"/>
        <end position="332"/>
    </location>
</feature>
<reference evidence="3 4" key="1">
    <citation type="submission" date="2015-01" db="EMBL/GenBank/DDBJ databases">
        <title>The Genome Sequence of Ochroconis gallopava CBS43764.</title>
        <authorList>
            <consortium name="The Broad Institute Genomics Platform"/>
            <person name="Cuomo C."/>
            <person name="de Hoog S."/>
            <person name="Gorbushina A."/>
            <person name="Stielow B."/>
            <person name="Teixiera M."/>
            <person name="Abouelleil A."/>
            <person name="Chapman S.B."/>
            <person name="Priest M."/>
            <person name="Young S.K."/>
            <person name="Wortman J."/>
            <person name="Nusbaum C."/>
            <person name="Birren B."/>
        </authorList>
    </citation>
    <scope>NUCLEOTIDE SEQUENCE [LARGE SCALE GENOMIC DNA]</scope>
    <source>
        <strain evidence="3 4">CBS 43764</strain>
    </source>
</reference>
<feature type="transmembrane region" description="Helical" evidence="2">
    <location>
        <begin position="504"/>
        <end position="526"/>
    </location>
</feature>
<feature type="transmembrane region" description="Helical" evidence="2">
    <location>
        <begin position="89"/>
        <end position="105"/>
    </location>
</feature>
<dbReference type="STRING" id="253628.A0A0D2ARS2"/>
<feature type="transmembrane region" description="Helical" evidence="2">
    <location>
        <begin position="210"/>
        <end position="234"/>
    </location>
</feature>
<dbReference type="GeneID" id="27314704"/>
<dbReference type="PANTHER" id="PTHR42101:SF1">
    <property type="entry name" value="LOW TEMPERATURE REQUIREMENT A"/>
    <property type="match status" value="1"/>
</dbReference>
<dbReference type="InParanoid" id="A0A0D2ARS2"/>
<dbReference type="EMBL" id="KN847552">
    <property type="protein sequence ID" value="KIW01884.1"/>
    <property type="molecule type" value="Genomic_DNA"/>
</dbReference>
<feature type="transmembrane region" description="Helical" evidence="2">
    <location>
        <begin position="538"/>
        <end position="557"/>
    </location>
</feature>
<dbReference type="Pfam" id="PF06772">
    <property type="entry name" value="LtrA"/>
    <property type="match status" value="1"/>
</dbReference>
<dbReference type="VEuPathDB" id="FungiDB:PV09_06731"/>
<dbReference type="Proteomes" id="UP000053259">
    <property type="component" value="Unassembled WGS sequence"/>
</dbReference>
<dbReference type="HOGENOM" id="CLU_016136_2_0_1"/>
<dbReference type="AlphaFoldDB" id="A0A0D2ARS2"/>
<dbReference type="OrthoDB" id="3177213at2759"/>
<name>A0A0D2ARS2_9PEZI</name>
<keyword evidence="2" id="KW-0472">Membrane</keyword>
<evidence type="ECO:0000256" key="2">
    <source>
        <dbReference type="SAM" id="Phobius"/>
    </source>
</evidence>
<feature type="transmembrane region" description="Helical" evidence="2">
    <location>
        <begin position="281"/>
        <end position="300"/>
    </location>
</feature>
<sequence length="694" mass="77935">MDFGHFLSVRGRKPAVKSLPHRNGDSRGHLPLISSPLNATEDIVSELADSPDQDKYKSRRPKSFDTISTTSSGNPNIYKSHHEASTIELFYDLFFVANLAYFTAMHQHVDAPSVLNYLKLFTLMWFTWLSTILYDVRFVADSVYNRVCKLVHFGVMAGFVFAGPVFDKYDKAVDQRYYKAFALVLFVSRIVIAVQYIVVMWQSRRFKKALLPLGMTAAVYITTAVLYLITHFSFPSAGPILWYELFVWFVLSIGEGVATMLIAIFFRIISFKYTHLVERMGLLSLILMGEGIIGMVKSVSCVTKGQVTNSGAEIGTVVSAIILIYLIWILYFDAIDHHRFGTIRQQIWALLHYPLHIAILLTVEGNTALIVWNSVVQGFKFVWARQPQPADAPGTNFASSQDFINFINASMVAIDKQFSSSKWSVEYPWRGNLTALANISSTYPFKSAEWNNATAAIVNRMFTSAKLFIVTSHKETMDKIVAIMPTITDDQAALNSIYGVFDIVVLYFYVCAGGMLLILAIMYWFGKLHKTKYEFGEMINRTIMGFVIPVVGVTASLTNKSETGFKFVASNWLIPTVMLGFLIVVVLDNVILTVAHLTDKHRKRSSRWSGGTYVRSPDAEDDDDTTNLVDGSKIRLAERDTVSSTYSRDTAYEPYDTYAAQVSVSDNQRGTSGTEGLSRGTSPHRQQIPMSMVM</sequence>
<feature type="region of interest" description="Disordered" evidence="1">
    <location>
        <begin position="662"/>
        <end position="694"/>
    </location>
</feature>
<keyword evidence="2" id="KW-0812">Transmembrane</keyword>
<keyword evidence="2" id="KW-1133">Transmembrane helix</keyword>
<evidence type="ECO:0000313" key="3">
    <source>
        <dbReference type="EMBL" id="KIW01884.1"/>
    </source>
</evidence>
<feature type="transmembrane region" description="Helical" evidence="2">
    <location>
        <begin position="117"/>
        <end position="135"/>
    </location>
</feature>
<feature type="transmembrane region" description="Helical" evidence="2">
    <location>
        <begin position="577"/>
        <end position="597"/>
    </location>
</feature>
<dbReference type="PANTHER" id="PTHR42101">
    <property type="entry name" value="CHROMOSOME 16, WHOLE GENOME SHOTGUN SEQUENCE"/>
    <property type="match status" value="1"/>
</dbReference>
<dbReference type="RefSeq" id="XP_016211753.1">
    <property type="nucleotide sequence ID" value="XM_016360414.1"/>
</dbReference>
<accession>A0A0D2ARS2</accession>